<feature type="region of interest" description="Disordered" evidence="3">
    <location>
        <begin position="240"/>
        <end position="267"/>
    </location>
</feature>
<dbReference type="InterPro" id="IPR003593">
    <property type="entry name" value="AAA+_ATPase"/>
</dbReference>
<accession>A0ABZ1FSB5</accession>
<feature type="compositionally biased region" description="Polar residues" evidence="3">
    <location>
        <begin position="1"/>
        <end position="19"/>
    </location>
</feature>
<dbReference type="SMART" id="SM00382">
    <property type="entry name" value="AAA"/>
    <property type="match status" value="2"/>
</dbReference>
<proteinExistence type="predicted"/>
<feature type="domain" description="ABC transporter" evidence="4">
    <location>
        <begin position="271"/>
        <end position="510"/>
    </location>
</feature>
<dbReference type="RefSeq" id="WP_326622616.1">
    <property type="nucleotide sequence ID" value="NZ_CP109106.1"/>
</dbReference>
<keyword evidence="1" id="KW-0547">Nucleotide-binding</keyword>
<dbReference type="CDD" id="cd03257">
    <property type="entry name" value="ABC_NikE_OppD_transporters"/>
    <property type="match status" value="1"/>
</dbReference>
<dbReference type="InterPro" id="IPR015854">
    <property type="entry name" value="ABC_transpr_LolD-like"/>
</dbReference>
<dbReference type="Proteomes" id="UP001344251">
    <property type="component" value="Chromosome"/>
</dbReference>
<dbReference type="InterPro" id="IPR017871">
    <property type="entry name" value="ABC_transporter-like_CS"/>
</dbReference>
<dbReference type="SUPFAM" id="SSF52540">
    <property type="entry name" value="P-loop containing nucleoside triphosphate hydrolases"/>
    <property type="match status" value="2"/>
</dbReference>
<feature type="region of interest" description="Disordered" evidence="3">
    <location>
        <begin position="1"/>
        <end position="24"/>
    </location>
</feature>
<dbReference type="GO" id="GO:0005524">
    <property type="term" value="F:ATP binding"/>
    <property type="evidence" value="ECO:0007669"/>
    <property type="project" value="UniProtKB-KW"/>
</dbReference>
<organism evidence="5 6">
    <name type="scientific">Streptomyces decoyicus</name>
    <dbReference type="NCBI Taxonomy" id="249567"/>
    <lineage>
        <taxon>Bacteria</taxon>
        <taxon>Bacillati</taxon>
        <taxon>Actinomycetota</taxon>
        <taxon>Actinomycetes</taxon>
        <taxon>Kitasatosporales</taxon>
        <taxon>Streptomycetaceae</taxon>
        <taxon>Streptomyces</taxon>
    </lineage>
</organism>
<dbReference type="Pfam" id="PF00005">
    <property type="entry name" value="ABC_tran"/>
    <property type="match status" value="2"/>
</dbReference>
<evidence type="ECO:0000313" key="5">
    <source>
        <dbReference type="EMBL" id="WSB73031.1"/>
    </source>
</evidence>
<evidence type="ECO:0000256" key="3">
    <source>
        <dbReference type="SAM" id="MobiDB-lite"/>
    </source>
</evidence>
<evidence type="ECO:0000256" key="2">
    <source>
        <dbReference type="ARBA" id="ARBA00022840"/>
    </source>
</evidence>
<keyword evidence="2 5" id="KW-0067">ATP-binding</keyword>
<keyword evidence="6" id="KW-1185">Reference proteome</keyword>
<gene>
    <name evidence="5" type="ORF">OG863_36590</name>
</gene>
<sequence length="510" mass="53587">MTTTGRSVPTPQDTSSAMTDSPPPVTVTDLAIGLPDGPALLQNTGLSLRTGRITALTGPSGSGKTTLLRALIGDLPSGAQVTSGSVEVLGQDVFTLAPDALRALRRHRIAYVGQDPGSALNPRMTAGQLIAEVATDPTPRAVAALMTECRLPAELAHHRPGALSGGQQRRLALARALARHPDVLLLDEPTAGLDSALRDEIVALLRRLATDRGIAVILACHDPQVVESCADTVSTLRAPATAHTAPGTPVRKPGRARTAGPPAAPDDGLRAARLDVAFTHRGHTHQALKEADFHAPPGSATGLIGPSGSGKTTLLRTLAGLQKPDAGTLTWNGRPLPGTARKRNRDQQRRIQLVPQNPLGALNPARTIGASLTRPLQLHRTVSRSEMPARVGELLEDVGLPADFAARYPHELSGGQRQRASIARGLATEPDLLLCDEVTSALDPTTATAVMELLTRLRGERGLTLVLVSHELDLVTAYTDSLHLLREGRVHLAGESESEGENEGVAAQRA</sequence>
<name>A0ABZ1FSB5_9ACTN</name>
<dbReference type="PROSITE" id="PS50893">
    <property type="entry name" value="ABC_TRANSPORTER_2"/>
    <property type="match status" value="2"/>
</dbReference>
<dbReference type="Gene3D" id="3.40.50.300">
    <property type="entry name" value="P-loop containing nucleotide triphosphate hydrolases"/>
    <property type="match status" value="2"/>
</dbReference>
<evidence type="ECO:0000313" key="6">
    <source>
        <dbReference type="Proteomes" id="UP001344251"/>
    </source>
</evidence>
<dbReference type="InterPro" id="IPR027417">
    <property type="entry name" value="P-loop_NTPase"/>
</dbReference>
<dbReference type="InterPro" id="IPR003439">
    <property type="entry name" value="ABC_transporter-like_ATP-bd"/>
</dbReference>
<evidence type="ECO:0000259" key="4">
    <source>
        <dbReference type="PROSITE" id="PS50893"/>
    </source>
</evidence>
<dbReference type="PROSITE" id="PS00211">
    <property type="entry name" value="ABC_TRANSPORTER_1"/>
    <property type="match status" value="2"/>
</dbReference>
<evidence type="ECO:0000256" key="1">
    <source>
        <dbReference type="ARBA" id="ARBA00022741"/>
    </source>
</evidence>
<reference evidence="5 6" key="1">
    <citation type="submission" date="2022-10" db="EMBL/GenBank/DDBJ databases">
        <title>The complete genomes of actinobacterial strains from the NBC collection.</title>
        <authorList>
            <person name="Joergensen T.S."/>
            <person name="Alvarez Arevalo M."/>
            <person name="Sterndorff E.B."/>
            <person name="Faurdal D."/>
            <person name="Vuksanovic O."/>
            <person name="Mourched A.-S."/>
            <person name="Charusanti P."/>
            <person name="Shaw S."/>
            <person name="Blin K."/>
            <person name="Weber T."/>
        </authorList>
    </citation>
    <scope>NUCLEOTIDE SEQUENCE [LARGE SCALE GENOMIC DNA]</scope>
    <source>
        <strain evidence="5 6">NBC 01774</strain>
    </source>
</reference>
<protein>
    <submittedName>
        <fullName evidence="5">ATP-binding cassette domain-containing protein</fullName>
    </submittedName>
</protein>
<dbReference type="EMBL" id="CP109106">
    <property type="protein sequence ID" value="WSB73031.1"/>
    <property type="molecule type" value="Genomic_DNA"/>
</dbReference>
<feature type="domain" description="ABC transporter" evidence="4">
    <location>
        <begin position="25"/>
        <end position="263"/>
    </location>
</feature>
<dbReference type="PANTHER" id="PTHR24220">
    <property type="entry name" value="IMPORT ATP-BINDING PROTEIN"/>
    <property type="match status" value="1"/>
</dbReference>
<feature type="compositionally biased region" description="Low complexity" evidence="3">
    <location>
        <begin position="240"/>
        <end position="249"/>
    </location>
</feature>